<dbReference type="SUPFAM" id="SSF50494">
    <property type="entry name" value="Trypsin-like serine proteases"/>
    <property type="match status" value="1"/>
</dbReference>
<dbReference type="InterPro" id="IPR009003">
    <property type="entry name" value="Peptidase_S1_PA"/>
</dbReference>
<reference evidence="1" key="1">
    <citation type="submission" date="2020-11" db="EMBL/GenBank/DDBJ databases">
        <authorList>
            <person name="Tran Van P."/>
        </authorList>
    </citation>
    <scope>NUCLEOTIDE SEQUENCE</scope>
</reference>
<proteinExistence type="predicted"/>
<protein>
    <submittedName>
        <fullName evidence="1">(California timema) hypothetical protein</fullName>
    </submittedName>
</protein>
<name>A0A7R9JFQ9_TIMCA</name>
<gene>
    <name evidence="1" type="ORF">TCMB3V08_LOCUS11024</name>
</gene>
<sequence>MDRGGESSLLQGEHRIGRGILTETRATARNRLKGVSFDASVCAPSTAGTKGGSTRYIPGGADGGDSWVKVNVTTLNHEESTAAQQDTDANTIPTTLVGDVETTAMQTDSSTSATEMATPATTGESDAVSALNMSDFREGFNPTWIHKRNVQDSIPPGYTGGMSRIQSHLDTQEECHRIQSHLNTQEECPGFNPTWIHRRNVQDSIPPGYTGGMSRIQSHLDTQEFLPHIAVILFVQLNVSRNGDHVDKGVTLFLYSLPAIKSSGFELGMNLIVGVRGGDMAAAINTTLLLLSVCGRRMFPESRIVGGDRATFGKWPWQVSTSDPRWTQG</sequence>
<dbReference type="AlphaFoldDB" id="A0A7R9JFQ9"/>
<accession>A0A7R9JFQ9</accession>
<evidence type="ECO:0000313" key="1">
    <source>
        <dbReference type="EMBL" id="CAD7578484.1"/>
    </source>
</evidence>
<dbReference type="EMBL" id="OE187774">
    <property type="protein sequence ID" value="CAD7578484.1"/>
    <property type="molecule type" value="Genomic_DNA"/>
</dbReference>
<organism evidence="1">
    <name type="scientific">Timema californicum</name>
    <name type="common">California timema</name>
    <name type="synonym">Walking stick</name>
    <dbReference type="NCBI Taxonomy" id="61474"/>
    <lineage>
        <taxon>Eukaryota</taxon>
        <taxon>Metazoa</taxon>
        <taxon>Ecdysozoa</taxon>
        <taxon>Arthropoda</taxon>
        <taxon>Hexapoda</taxon>
        <taxon>Insecta</taxon>
        <taxon>Pterygota</taxon>
        <taxon>Neoptera</taxon>
        <taxon>Polyneoptera</taxon>
        <taxon>Phasmatodea</taxon>
        <taxon>Timematodea</taxon>
        <taxon>Timematoidea</taxon>
        <taxon>Timematidae</taxon>
        <taxon>Timema</taxon>
    </lineage>
</organism>